<dbReference type="AlphaFoldDB" id="A0A1Z3HJ98"/>
<dbReference type="STRING" id="1641165.XM38_04355"/>
<dbReference type="EMBL" id="CP021983">
    <property type="protein sequence ID" value="ASC70187.1"/>
    <property type="molecule type" value="Genomic_DNA"/>
</dbReference>
<reference evidence="2 3" key="1">
    <citation type="journal article" date="2016" name="Biochim. Biophys. Acta">
        <title>Characterization of red-shifted phycobilisomes isolated from the chlorophyll f-containing cyanobacterium Halomicronema hongdechloris.</title>
        <authorList>
            <person name="Li Y."/>
            <person name="Lin Y."/>
            <person name="Garvey C.J."/>
            <person name="Birch D."/>
            <person name="Corkery R.W."/>
            <person name="Loughlin P.C."/>
            <person name="Scheer H."/>
            <person name="Willows R.D."/>
            <person name="Chen M."/>
        </authorList>
    </citation>
    <scope>NUCLEOTIDE SEQUENCE [LARGE SCALE GENOMIC DNA]</scope>
    <source>
        <strain evidence="2 3">C2206</strain>
    </source>
</reference>
<dbReference type="Proteomes" id="UP000191901">
    <property type="component" value="Chromosome"/>
</dbReference>
<dbReference type="RefSeq" id="WP_080806198.1">
    <property type="nucleotide sequence ID" value="NZ_CP021983.2"/>
</dbReference>
<organism evidence="2 3">
    <name type="scientific">Halomicronema hongdechloris C2206</name>
    <dbReference type="NCBI Taxonomy" id="1641165"/>
    <lineage>
        <taxon>Bacteria</taxon>
        <taxon>Bacillati</taxon>
        <taxon>Cyanobacteriota</taxon>
        <taxon>Cyanophyceae</taxon>
        <taxon>Nodosilineales</taxon>
        <taxon>Nodosilineaceae</taxon>
        <taxon>Halomicronema</taxon>
    </lineage>
</organism>
<dbReference type="Pfam" id="PF13472">
    <property type="entry name" value="Lipase_GDSL_2"/>
    <property type="match status" value="1"/>
</dbReference>
<dbReference type="InterPro" id="IPR051532">
    <property type="entry name" value="Ester_Hydrolysis_Enzymes"/>
</dbReference>
<dbReference type="InterPro" id="IPR036514">
    <property type="entry name" value="SGNH_hydro_sf"/>
</dbReference>
<sequence length="200" mass="22108">MSQDSRICFLGDSFVNGTGDPTCLGWTGRVCAALAAAGRSITYYNLGIRGETSMALAQRWQGEATRRFAPGADNRLVFCFGTNDTTWERGRVRIDLADTLAHSRQILSIARTLAPVLLVSPPAIADPAQNQRTQRLCQGLQDLCADLSVPYIDEFMPLQQSVIWMTQVQAGDGAHPQAAGYEEWAQHILQHSVWQQWMTP</sequence>
<evidence type="ECO:0000313" key="3">
    <source>
        <dbReference type="Proteomes" id="UP000191901"/>
    </source>
</evidence>
<dbReference type="SUPFAM" id="SSF52266">
    <property type="entry name" value="SGNH hydrolase"/>
    <property type="match status" value="1"/>
</dbReference>
<dbReference type="PANTHER" id="PTHR30383:SF5">
    <property type="entry name" value="SGNH HYDROLASE-TYPE ESTERASE DOMAIN-CONTAINING PROTEIN"/>
    <property type="match status" value="1"/>
</dbReference>
<evidence type="ECO:0000259" key="1">
    <source>
        <dbReference type="Pfam" id="PF13472"/>
    </source>
</evidence>
<dbReference type="GO" id="GO:0004622">
    <property type="term" value="F:phosphatidylcholine lysophospholipase activity"/>
    <property type="evidence" value="ECO:0007669"/>
    <property type="project" value="TreeGrafter"/>
</dbReference>
<dbReference type="PANTHER" id="PTHR30383">
    <property type="entry name" value="THIOESTERASE 1/PROTEASE 1/LYSOPHOSPHOLIPASE L1"/>
    <property type="match status" value="1"/>
</dbReference>
<keyword evidence="3" id="KW-1185">Reference proteome</keyword>
<proteinExistence type="predicted"/>
<dbReference type="OrthoDB" id="5196031at2"/>
<dbReference type="Gene3D" id="3.40.50.1110">
    <property type="entry name" value="SGNH hydrolase"/>
    <property type="match status" value="1"/>
</dbReference>
<name>A0A1Z3HJ98_9CYAN</name>
<dbReference type="InterPro" id="IPR013830">
    <property type="entry name" value="SGNH_hydro"/>
</dbReference>
<protein>
    <submittedName>
        <fullName evidence="2">GDSL-like Lipase/Acylhydrolase</fullName>
    </submittedName>
</protein>
<feature type="domain" description="SGNH hydrolase-type esterase" evidence="1">
    <location>
        <begin position="9"/>
        <end position="182"/>
    </location>
</feature>
<dbReference type="KEGG" id="hhg:XM38_011170"/>
<gene>
    <name evidence="2" type="ORF">XM38_011170</name>
</gene>
<evidence type="ECO:0000313" key="2">
    <source>
        <dbReference type="EMBL" id="ASC70187.1"/>
    </source>
</evidence>
<accession>A0A1Z3HJ98</accession>